<dbReference type="GO" id="GO:0003677">
    <property type="term" value="F:DNA binding"/>
    <property type="evidence" value="ECO:0007669"/>
    <property type="project" value="UniProtKB-UniRule"/>
</dbReference>
<dbReference type="InterPro" id="IPR027785">
    <property type="entry name" value="UvrD-like_helicase_C"/>
</dbReference>
<reference evidence="8" key="1">
    <citation type="submission" date="2023-01" db="EMBL/GenBank/DDBJ databases">
        <title>Oxazolidinone resistance genes in florfenicol resistant enterococci from beef cattle and veal calves at slaughter.</title>
        <authorList>
            <person name="Biggel M."/>
        </authorList>
    </citation>
    <scope>NUCLEOTIDE SEQUENCE</scope>
    <source>
        <strain evidence="8">K204-1</strain>
    </source>
</reference>
<dbReference type="GO" id="GO:0016787">
    <property type="term" value="F:hydrolase activity"/>
    <property type="evidence" value="ECO:0007669"/>
    <property type="project" value="UniProtKB-KW"/>
</dbReference>
<dbReference type="Pfam" id="PF23139">
    <property type="entry name" value="OB_YrrC"/>
    <property type="match status" value="1"/>
</dbReference>
<evidence type="ECO:0000259" key="4">
    <source>
        <dbReference type="Pfam" id="PF13538"/>
    </source>
</evidence>
<evidence type="ECO:0000259" key="6">
    <source>
        <dbReference type="Pfam" id="PF18335"/>
    </source>
</evidence>
<feature type="domain" description="ATP-dependent RecD2 DNA helicase OB-fold" evidence="7">
    <location>
        <begin position="13"/>
        <end position="90"/>
    </location>
</feature>
<comment type="function">
    <text evidence="3">DNA-dependent ATPase and ATP-dependent 5'-3' DNA helicase. Has no activity on blunt DNA or DNA with 3'-overhangs, requires at least 10 bases of 5'-ssDNA for helicase activity.</text>
</comment>
<proteinExistence type="inferred from homology"/>
<dbReference type="CDD" id="cd17933">
    <property type="entry name" value="DEXSc_RecD-like"/>
    <property type="match status" value="1"/>
</dbReference>
<feature type="domain" description="UvrD-like helicase C-terminal" evidence="4">
    <location>
        <begin position="676"/>
        <end position="724"/>
    </location>
</feature>
<keyword evidence="1 3" id="KW-0547">Nucleotide-binding</keyword>
<keyword evidence="3" id="KW-0238">DNA-binding</keyword>
<sequence>MVESEKDLQHTPKIIGRIQAIFYQNPTNFYKVMLIEVEESEPSIDELEMVVTGNFGDMMEGESYQFSGQFVTHPKYGRQFQVERYEQVKPTSANGLIDYLSGDNFPGIGKKTAEKLVDYFGEETIDVIMNDTERLDALDFLNKKRKDTIISGVKSNYGSEKILIQLNEWGFGSQLAMTIFQKYQEQTLTLLEENPYRLIEDIEGIAFKKADKLAEQLNIAANSPERFQAAILTELLSYSLSEGHTYIEAQVLLEKVVTLLESSRRYPVELGDVADQIIALIDLGKMQQEGTKLFHNSLFYAEWGVSHAIHRLLKRKQSIDYDEATILASIKQMETELGIAYGPSQKTALIEGVQSSFFILTGGPGTGKTTVINGLVRLFSELNELSLDINDYHNEVFPILLAAPTGRAAKRMSETTGLPAKTIHRLLGLTGQEMHPEEIANELEGSLLILDEMSMVDTWLANALFKAIPTNMQVIIVGDKDQLPSVGPGQVLHDLLSIPMLPQCELTDIYRQEDGSSIIALAHAIKEGTLPSDFTRNQKDRSFIAGNTYQIEEMIRQIVVKAAEKGFTASDIQVLAPMYRGPAGIDRLNKMLQEVLNPNESGRRKEVTWFETVYRIGDKVLQLVNVPENQVYNGDIGEITGIILAKEHEDKVDVLVVDFDGIEVEYPRNQWQQLTLAYCCSIHKSQGSEYPLVILPMVNGYYRMLQRNLLYTAITRSQERLILLGELEAYETAVKHEGANRQTALKERIMAETFPSTTSLDTQSQEESIPKEEIAQEQLETQASFILTKELILSGAVDPMIGMEGITPFDYI</sequence>
<dbReference type="Gene3D" id="1.10.10.2220">
    <property type="match status" value="1"/>
</dbReference>
<evidence type="ECO:0000256" key="1">
    <source>
        <dbReference type="ARBA" id="ARBA00022741"/>
    </source>
</evidence>
<dbReference type="GO" id="GO:0005524">
    <property type="term" value="F:ATP binding"/>
    <property type="evidence" value="ECO:0007669"/>
    <property type="project" value="UniProtKB-UniRule"/>
</dbReference>
<protein>
    <recommendedName>
        <fullName evidence="3">ATP-dependent RecD2 DNA helicase</fullName>
        <ecNumber evidence="3">5.6.2.3</ecNumber>
    </recommendedName>
    <alternativeName>
        <fullName evidence="3">DNA 5'-3' helicase subunit RecD2</fullName>
    </alternativeName>
</protein>
<dbReference type="Gene3D" id="2.30.30.940">
    <property type="match status" value="1"/>
</dbReference>
<dbReference type="PANTHER" id="PTHR43788:SF6">
    <property type="entry name" value="DNA HELICASE B"/>
    <property type="match status" value="1"/>
</dbReference>
<keyword evidence="3" id="KW-0413">Isomerase</keyword>
<dbReference type="NCBIfam" id="TIGR01448">
    <property type="entry name" value="recD_rel"/>
    <property type="match status" value="1"/>
</dbReference>
<dbReference type="GO" id="GO:0017116">
    <property type="term" value="F:single-stranded DNA helicase activity"/>
    <property type="evidence" value="ECO:0007669"/>
    <property type="project" value="TreeGrafter"/>
</dbReference>
<evidence type="ECO:0000256" key="3">
    <source>
        <dbReference type="HAMAP-Rule" id="MF_01488"/>
    </source>
</evidence>
<dbReference type="EMBL" id="CP116507">
    <property type="protein sequence ID" value="WCG22574.1"/>
    <property type="molecule type" value="Genomic_DNA"/>
</dbReference>
<dbReference type="HAMAP" id="MF_01488">
    <property type="entry name" value="RecD2"/>
    <property type="match status" value="1"/>
</dbReference>
<keyword evidence="3 8" id="KW-0347">Helicase</keyword>
<evidence type="ECO:0000256" key="2">
    <source>
        <dbReference type="ARBA" id="ARBA00022840"/>
    </source>
</evidence>
<keyword evidence="3" id="KW-0378">Hydrolase</keyword>
<evidence type="ECO:0000259" key="5">
    <source>
        <dbReference type="Pfam" id="PF14490"/>
    </source>
</evidence>
<dbReference type="InterPro" id="IPR010994">
    <property type="entry name" value="RuvA_2-like"/>
</dbReference>
<evidence type="ECO:0000313" key="9">
    <source>
        <dbReference type="Proteomes" id="UP001179600"/>
    </source>
</evidence>
<dbReference type="AlphaFoldDB" id="A0AAE9XNI0"/>
<dbReference type="Pfam" id="PF13538">
    <property type="entry name" value="UvrD_C_2"/>
    <property type="match status" value="1"/>
</dbReference>
<feature type="binding site" evidence="3">
    <location>
        <begin position="365"/>
        <end position="369"/>
    </location>
    <ligand>
        <name>ATP</name>
        <dbReference type="ChEBI" id="CHEBI:30616"/>
    </ligand>
</feature>
<dbReference type="InterPro" id="IPR006345">
    <property type="entry name" value="RecD2"/>
</dbReference>
<dbReference type="PANTHER" id="PTHR43788">
    <property type="entry name" value="DNA2/NAM7 HELICASE FAMILY MEMBER"/>
    <property type="match status" value="1"/>
</dbReference>
<dbReference type="InterPro" id="IPR029493">
    <property type="entry name" value="RecD2-like_HHH"/>
</dbReference>
<dbReference type="GO" id="GO:0043139">
    <property type="term" value="F:5'-3' DNA helicase activity"/>
    <property type="evidence" value="ECO:0007669"/>
    <property type="project" value="UniProtKB-UniRule"/>
</dbReference>
<dbReference type="Pfam" id="PF18335">
    <property type="entry name" value="SH3_13"/>
    <property type="match status" value="1"/>
</dbReference>
<dbReference type="InterPro" id="IPR050534">
    <property type="entry name" value="Coronavir_polyprotein_1ab"/>
</dbReference>
<dbReference type="SUPFAM" id="SSF52540">
    <property type="entry name" value="P-loop containing nucleoside triphosphate hydrolases"/>
    <property type="match status" value="2"/>
</dbReference>
<dbReference type="Pfam" id="PF14490">
    <property type="entry name" value="HHH_RecD2"/>
    <property type="match status" value="1"/>
</dbReference>
<dbReference type="Proteomes" id="UP001179600">
    <property type="component" value="Chromosome"/>
</dbReference>
<dbReference type="InterPro" id="IPR041451">
    <property type="entry name" value="RecD2_SH13"/>
</dbReference>
<dbReference type="InterPro" id="IPR055446">
    <property type="entry name" value="RecD2_N_OB"/>
</dbReference>
<dbReference type="Gene3D" id="3.40.50.300">
    <property type="entry name" value="P-loop containing nucleotide triphosphate hydrolases"/>
    <property type="match status" value="2"/>
</dbReference>
<gene>
    <name evidence="3" type="primary">recD2</name>
    <name evidence="8" type="ORF">PML95_09320</name>
</gene>
<accession>A0AAE9XNI0</accession>
<dbReference type="SUPFAM" id="SSF47781">
    <property type="entry name" value="RuvA domain 2-like"/>
    <property type="match status" value="1"/>
</dbReference>
<evidence type="ECO:0000313" key="8">
    <source>
        <dbReference type="EMBL" id="WCG22574.1"/>
    </source>
</evidence>
<evidence type="ECO:0000259" key="7">
    <source>
        <dbReference type="Pfam" id="PF23139"/>
    </source>
</evidence>
<dbReference type="InterPro" id="IPR027417">
    <property type="entry name" value="P-loop_NTPase"/>
</dbReference>
<dbReference type="EC" id="5.6.2.3" evidence="3"/>
<feature type="domain" description="ATP-dependent RecD2 DNA helicase SH3" evidence="6">
    <location>
        <begin position="588"/>
        <end position="659"/>
    </location>
</feature>
<dbReference type="GO" id="GO:0009338">
    <property type="term" value="C:exodeoxyribonuclease V complex"/>
    <property type="evidence" value="ECO:0007669"/>
    <property type="project" value="TreeGrafter"/>
</dbReference>
<dbReference type="CDD" id="cd18809">
    <property type="entry name" value="SF1_C_RecD"/>
    <property type="match status" value="1"/>
</dbReference>
<comment type="catalytic activity">
    <reaction evidence="3">
        <text>ATP + H2O = ADP + phosphate + H(+)</text>
        <dbReference type="Rhea" id="RHEA:13065"/>
        <dbReference type="ChEBI" id="CHEBI:15377"/>
        <dbReference type="ChEBI" id="CHEBI:15378"/>
        <dbReference type="ChEBI" id="CHEBI:30616"/>
        <dbReference type="ChEBI" id="CHEBI:43474"/>
        <dbReference type="ChEBI" id="CHEBI:456216"/>
        <dbReference type="EC" id="5.6.2.3"/>
    </reaction>
</comment>
<keyword evidence="2 3" id="KW-0067">ATP-binding</keyword>
<name>A0AAE9XNI0_9ENTE</name>
<dbReference type="RefSeq" id="WP_272163285.1">
    <property type="nucleotide sequence ID" value="NZ_CP116507.1"/>
</dbReference>
<comment type="similarity">
    <text evidence="3">Belongs to the RecD family. RecD2 subfamily.</text>
</comment>
<feature type="domain" description="ATP-dependent RecD2 DNA helicase-like helix-hairpin-helix" evidence="5">
    <location>
        <begin position="156"/>
        <end position="246"/>
    </location>
</feature>
<dbReference type="GO" id="GO:0006310">
    <property type="term" value="P:DNA recombination"/>
    <property type="evidence" value="ECO:0007669"/>
    <property type="project" value="InterPro"/>
</dbReference>
<dbReference type="Pfam" id="PF13245">
    <property type="entry name" value="AAA_19"/>
    <property type="match status" value="1"/>
</dbReference>
<organism evidence="8 9">
    <name type="scientific">Vagococcus lutrae</name>
    <dbReference type="NCBI Taxonomy" id="81947"/>
    <lineage>
        <taxon>Bacteria</taxon>
        <taxon>Bacillati</taxon>
        <taxon>Bacillota</taxon>
        <taxon>Bacilli</taxon>
        <taxon>Lactobacillales</taxon>
        <taxon>Enterococcaceae</taxon>
        <taxon>Vagococcus</taxon>
    </lineage>
</organism>